<dbReference type="NCBIfam" id="TIGR01843">
    <property type="entry name" value="type_I_hlyD"/>
    <property type="match status" value="1"/>
</dbReference>
<dbReference type="SUPFAM" id="SSF111369">
    <property type="entry name" value="HlyD-like secretion proteins"/>
    <property type="match status" value="1"/>
</dbReference>
<accession>A0ABY6Q4M4</accession>
<dbReference type="Proteomes" id="UP001317963">
    <property type="component" value="Chromosome"/>
</dbReference>
<evidence type="ECO:0000256" key="7">
    <source>
        <dbReference type="ARBA" id="ARBA00022989"/>
    </source>
</evidence>
<dbReference type="RefSeq" id="WP_279241994.1">
    <property type="nucleotide sequence ID" value="NZ_CP036501.1"/>
</dbReference>
<evidence type="ECO:0000256" key="1">
    <source>
        <dbReference type="ARBA" id="ARBA00004377"/>
    </source>
</evidence>
<comment type="similarity">
    <text evidence="2 9">Belongs to the membrane fusion protein (MFP) (TC 8.A.1) family.</text>
</comment>
<keyword evidence="6 9" id="KW-0812">Transmembrane</keyword>
<evidence type="ECO:0000256" key="6">
    <source>
        <dbReference type="ARBA" id="ARBA00022692"/>
    </source>
</evidence>
<keyword evidence="3 9" id="KW-0813">Transport</keyword>
<feature type="transmembrane region" description="Helical" evidence="9">
    <location>
        <begin position="34"/>
        <end position="54"/>
    </location>
</feature>
<evidence type="ECO:0000313" key="13">
    <source>
        <dbReference type="EMBL" id="UZP73216.1"/>
    </source>
</evidence>
<evidence type="ECO:0000256" key="3">
    <source>
        <dbReference type="ARBA" id="ARBA00022448"/>
    </source>
</evidence>
<feature type="coiled-coil region" evidence="10">
    <location>
        <begin position="220"/>
        <end position="268"/>
    </location>
</feature>
<evidence type="ECO:0000256" key="9">
    <source>
        <dbReference type="RuleBase" id="RU365093"/>
    </source>
</evidence>
<comment type="subcellular location">
    <subcellularLocation>
        <location evidence="1 9">Cell inner membrane</location>
        <topology evidence="1 9">Single-pass membrane protein</topology>
    </subcellularLocation>
</comment>
<feature type="domain" description="AprE-like long alpha-helical hairpin" evidence="11">
    <location>
        <begin position="106"/>
        <end position="289"/>
    </location>
</feature>
<keyword evidence="5 9" id="KW-0997">Cell inner membrane</keyword>
<dbReference type="Gene3D" id="2.40.50.100">
    <property type="match status" value="1"/>
</dbReference>
<dbReference type="InterPro" id="IPR058781">
    <property type="entry name" value="HH_AprE-like"/>
</dbReference>
<keyword evidence="10" id="KW-0175">Coiled coil</keyword>
<evidence type="ECO:0000256" key="2">
    <source>
        <dbReference type="ARBA" id="ARBA00009477"/>
    </source>
</evidence>
<evidence type="ECO:0000256" key="8">
    <source>
        <dbReference type="ARBA" id="ARBA00023136"/>
    </source>
</evidence>
<dbReference type="Pfam" id="PF25994">
    <property type="entry name" value="HH_AprE"/>
    <property type="match status" value="1"/>
</dbReference>
<dbReference type="InterPro" id="IPR010129">
    <property type="entry name" value="T1SS_HlyD"/>
</dbReference>
<dbReference type="InterPro" id="IPR058982">
    <property type="entry name" value="Beta-barrel_AprE"/>
</dbReference>
<dbReference type="PANTHER" id="PTHR30386:SF26">
    <property type="entry name" value="TRANSPORT PROTEIN COMB"/>
    <property type="match status" value="1"/>
</dbReference>
<reference evidence="13 14" key="1">
    <citation type="submission" date="2019-02" db="EMBL/GenBank/DDBJ databases">
        <title>Halieaceae_genomes.</title>
        <authorList>
            <person name="Li S.-H."/>
        </authorList>
    </citation>
    <scope>NUCLEOTIDE SEQUENCE [LARGE SCALE GENOMIC DNA]</scope>
    <source>
        <strain evidence="13 14">JH123</strain>
    </source>
</reference>
<name>A0ABY6Q4M4_9GAMM</name>
<gene>
    <name evidence="13" type="ORF">E0F26_00020</name>
</gene>
<keyword evidence="4 9" id="KW-1003">Cell membrane</keyword>
<keyword evidence="14" id="KW-1185">Reference proteome</keyword>
<evidence type="ECO:0000259" key="12">
    <source>
        <dbReference type="Pfam" id="PF26002"/>
    </source>
</evidence>
<dbReference type="PRINTS" id="PR01490">
    <property type="entry name" value="RTXTOXIND"/>
</dbReference>
<protein>
    <recommendedName>
        <fullName evidence="9">Membrane fusion protein (MFP) family protein</fullName>
    </recommendedName>
</protein>
<evidence type="ECO:0000259" key="11">
    <source>
        <dbReference type="Pfam" id="PF25994"/>
    </source>
</evidence>
<dbReference type="Gene3D" id="1.10.287.470">
    <property type="entry name" value="Helix hairpin bin"/>
    <property type="match status" value="1"/>
</dbReference>
<proteinExistence type="inferred from homology"/>
<dbReference type="PANTHER" id="PTHR30386">
    <property type="entry name" value="MEMBRANE FUSION SUBUNIT OF EMRAB-TOLC MULTIDRUG EFFLUX PUMP"/>
    <property type="match status" value="1"/>
</dbReference>
<evidence type="ECO:0000256" key="5">
    <source>
        <dbReference type="ARBA" id="ARBA00022519"/>
    </source>
</evidence>
<feature type="domain" description="AprE-like beta-barrel" evidence="12">
    <location>
        <begin position="332"/>
        <end position="418"/>
    </location>
</feature>
<dbReference type="PROSITE" id="PS00543">
    <property type="entry name" value="HLYD_FAMILY"/>
    <property type="match status" value="1"/>
</dbReference>
<dbReference type="InterPro" id="IPR050739">
    <property type="entry name" value="MFP"/>
</dbReference>
<evidence type="ECO:0000313" key="14">
    <source>
        <dbReference type="Proteomes" id="UP001317963"/>
    </source>
</evidence>
<keyword evidence="8 9" id="KW-0472">Membrane</keyword>
<organism evidence="13 14">
    <name type="scientific">Candidatus Paraluminiphilus aquimaris</name>
    <dbReference type="NCBI Taxonomy" id="2518994"/>
    <lineage>
        <taxon>Bacteria</taxon>
        <taxon>Pseudomonadati</taxon>
        <taxon>Pseudomonadota</taxon>
        <taxon>Gammaproteobacteria</taxon>
        <taxon>Cellvibrionales</taxon>
        <taxon>Halieaceae</taxon>
        <taxon>Candidatus Paraluminiphilus</taxon>
    </lineage>
</organism>
<keyword evidence="7 9" id="KW-1133">Transmembrane helix</keyword>
<dbReference type="Pfam" id="PF26002">
    <property type="entry name" value="Beta-barrel_AprE"/>
    <property type="match status" value="1"/>
</dbReference>
<sequence>MPDQDAAKLVAHRNWSELSDEAILEQEPTTARRLLYGVLIALTCLLVWSAFAGIDTVTRGTGKVIPSSQVQIIGSQDGGVVQQIFVSEGEFVERGQVLLQLDRTRSQASLGENQAELQGLEIRAMRLDALVSQRDFVFDESMRELAPEVVAEELELFQTSRTELETKELIARRQKRQRDQELLELIAKRDQLVTEVSLARSELEVTRPLIASGAASQVEILRLERELNRASGELRQVRAGIRRLEEAVQEASNKIETVRLEFLNATREKLAETYTRIAALTQAGEGLTDRVNRTEVIAPVSGTIKQLHYNTVGGVVLAGRDIIELVPADDTLLLEVRIKPRDIAFIAPGQEANVKFTAYDFVVYGGMEGTIEQIGADTLIDSSDQPYYEVTVRTKNVDFGPEQPIIPGMTVDVDILTGRKTVLSYLMKPVLRAQQRALSER</sequence>
<dbReference type="EMBL" id="CP036501">
    <property type="protein sequence ID" value="UZP73216.1"/>
    <property type="molecule type" value="Genomic_DNA"/>
</dbReference>
<evidence type="ECO:0000256" key="10">
    <source>
        <dbReference type="SAM" id="Coils"/>
    </source>
</evidence>
<dbReference type="InterPro" id="IPR006144">
    <property type="entry name" value="Secretion_HlyD_CS"/>
</dbReference>
<dbReference type="Gene3D" id="2.40.30.170">
    <property type="match status" value="1"/>
</dbReference>
<evidence type="ECO:0000256" key="4">
    <source>
        <dbReference type="ARBA" id="ARBA00022475"/>
    </source>
</evidence>